<proteinExistence type="predicted"/>
<dbReference type="EMBL" id="CM056742">
    <property type="protein sequence ID" value="KAJ8675810.1"/>
    <property type="molecule type" value="Genomic_DNA"/>
</dbReference>
<name>A0ACC2P218_9HYME</name>
<dbReference type="Proteomes" id="UP001239111">
    <property type="component" value="Chromosome 2"/>
</dbReference>
<comment type="caution">
    <text evidence="1">The sequence shown here is derived from an EMBL/GenBank/DDBJ whole genome shotgun (WGS) entry which is preliminary data.</text>
</comment>
<evidence type="ECO:0000313" key="2">
    <source>
        <dbReference type="Proteomes" id="UP001239111"/>
    </source>
</evidence>
<organism evidence="1 2">
    <name type="scientific">Eretmocerus hayati</name>
    <dbReference type="NCBI Taxonomy" id="131215"/>
    <lineage>
        <taxon>Eukaryota</taxon>
        <taxon>Metazoa</taxon>
        <taxon>Ecdysozoa</taxon>
        <taxon>Arthropoda</taxon>
        <taxon>Hexapoda</taxon>
        <taxon>Insecta</taxon>
        <taxon>Pterygota</taxon>
        <taxon>Neoptera</taxon>
        <taxon>Endopterygota</taxon>
        <taxon>Hymenoptera</taxon>
        <taxon>Apocrita</taxon>
        <taxon>Proctotrupomorpha</taxon>
        <taxon>Chalcidoidea</taxon>
        <taxon>Aphelinidae</taxon>
        <taxon>Aphelininae</taxon>
        <taxon>Eretmocerus</taxon>
    </lineage>
</organism>
<evidence type="ECO:0000313" key="1">
    <source>
        <dbReference type="EMBL" id="KAJ8675810.1"/>
    </source>
</evidence>
<protein>
    <submittedName>
        <fullName evidence="1">Uncharacterized protein</fullName>
    </submittedName>
</protein>
<gene>
    <name evidence="1" type="ORF">QAD02_011596</name>
</gene>
<keyword evidence="2" id="KW-1185">Reference proteome</keyword>
<sequence length="156" mass="17783">MLHFAKMTVILGIVCASVVQGTISKEKIRTALGECLEEYNITEDEFNESHNDLDKANRSIVCVGACATKQLNLFRDDGTIIMTNEEEMPKEVVRAIQKCFNFGGKDLCETYRKTMSCAAKTVKKIKMRRKESEKTKSHKKNRLEDEEKNLEETNKA</sequence>
<accession>A0ACC2P218</accession>
<reference evidence="1" key="1">
    <citation type="submission" date="2023-04" db="EMBL/GenBank/DDBJ databases">
        <title>A chromosome-level genome assembly of the parasitoid wasp Eretmocerus hayati.</title>
        <authorList>
            <person name="Zhong Y."/>
            <person name="Liu S."/>
            <person name="Liu Y."/>
        </authorList>
    </citation>
    <scope>NUCLEOTIDE SEQUENCE</scope>
    <source>
        <strain evidence="1">ZJU_SS_LIU_2023</strain>
    </source>
</reference>